<dbReference type="GO" id="GO:0003677">
    <property type="term" value="F:DNA binding"/>
    <property type="evidence" value="ECO:0007669"/>
    <property type="project" value="UniProtKB-KW"/>
</dbReference>
<accession>A0A3G8WKC9</accession>
<dbReference type="AlphaFoldDB" id="A0A3G8WKC9"/>
<organism evidence="4 5">
    <name type="scientific">Chryseobacterium taklimakanense</name>
    <dbReference type="NCBI Taxonomy" id="536441"/>
    <lineage>
        <taxon>Bacteria</taxon>
        <taxon>Pseudomonadati</taxon>
        <taxon>Bacteroidota</taxon>
        <taxon>Flavobacteriia</taxon>
        <taxon>Flavobacteriales</taxon>
        <taxon>Weeksellaceae</taxon>
        <taxon>Chryseobacterium group</taxon>
        <taxon>Chryseobacterium</taxon>
    </lineage>
</organism>
<keyword evidence="2" id="KW-0238">DNA-binding</keyword>
<dbReference type="Pfam" id="PF09856">
    <property type="entry name" value="ScfRs"/>
    <property type="match status" value="1"/>
</dbReference>
<dbReference type="GO" id="GO:0003700">
    <property type="term" value="F:DNA-binding transcription factor activity"/>
    <property type="evidence" value="ECO:0007669"/>
    <property type="project" value="TreeGrafter"/>
</dbReference>
<dbReference type="GO" id="GO:0005829">
    <property type="term" value="C:cytosol"/>
    <property type="evidence" value="ECO:0007669"/>
    <property type="project" value="TreeGrafter"/>
</dbReference>
<dbReference type="PANTHER" id="PTHR46797">
    <property type="entry name" value="HTH-TYPE TRANSCRIPTIONAL REGULATOR"/>
    <property type="match status" value="1"/>
</dbReference>
<dbReference type="SMART" id="SM00530">
    <property type="entry name" value="HTH_XRE"/>
    <property type="match status" value="1"/>
</dbReference>
<dbReference type="RefSeq" id="WP_124785210.1">
    <property type="nucleotide sequence ID" value="NZ_CP034171.1"/>
</dbReference>
<evidence type="ECO:0000313" key="5">
    <source>
        <dbReference type="Proteomes" id="UP000282297"/>
    </source>
</evidence>
<evidence type="ECO:0000259" key="3">
    <source>
        <dbReference type="PROSITE" id="PS50943"/>
    </source>
</evidence>
<dbReference type="InterPro" id="IPR001387">
    <property type="entry name" value="Cro/C1-type_HTH"/>
</dbReference>
<dbReference type="PANTHER" id="PTHR46797:SF1">
    <property type="entry name" value="METHYLPHOSPHONATE SYNTHASE"/>
    <property type="match status" value="1"/>
</dbReference>
<gene>
    <name evidence="4" type="ORF">EIH08_10395</name>
</gene>
<dbReference type="SUPFAM" id="SSF47413">
    <property type="entry name" value="lambda repressor-like DNA-binding domains"/>
    <property type="match status" value="1"/>
</dbReference>
<dbReference type="EMBL" id="CP034171">
    <property type="protein sequence ID" value="AZI21049.1"/>
    <property type="molecule type" value="Genomic_DNA"/>
</dbReference>
<dbReference type="InterPro" id="IPR050807">
    <property type="entry name" value="TransReg_Diox_bact_type"/>
</dbReference>
<dbReference type="Pfam" id="PF01381">
    <property type="entry name" value="HTH_3"/>
    <property type="match status" value="1"/>
</dbReference>
<evidence type="ECO:0000256" key="2">
    <source>
        <dbReference type="ARBA" id="ARBA00023125"/>
    </source>
</evidence>
<sequence>MTTESDYIKTVFGLKLKQQRQKKNWSLQDLANRTGVSKSYLNEIENGKKYPKHDKILQLSEILECKFDDLVSTKLDKSLSPISEILKSDFFKEIPLELFGINRNTLINIISESPKKVTAFINTIIEISQNYNLGKERFYFAVVRSFQELYDNYFPDIEANAKECFSANNLSKKPNSNELEKILINEFGYEINTVDFETYGATGKLRSLYIPENKSLLLNTLLDEDQKNFILAKEIGYNILNLSPRPNTYSWLDFISFEELMNNFYSSYFAGSLLIRREDLSQKIGEFFQNPEWQPKIFERLINEFTNSPETFYYRMTNILPQDFGTKDLFYLCFTKKKKSDKVQILKELHLNQQQAPHANATNEHYCRRWIAIKNLINLKGNEQVTEAQISHYKDSGLSYLVISTSEKNPFSDGTNRSYCIGILLNANSLKKINFAKSDSVKTINVGVTCESCSIIDCEVRMAPPVRLEKEQFNEAMKMAIGKIRKEFI</sequence>
<reference evidence="5" key="1">
    <citation type="submission" date="2018-11" db="EMBL/GenBank/DDBJ databases">
        <title>Proposal to divide the Flavobacteriaceae and reorganize its genera based on Amino Acid Identity values calculated from whole genome sequences.</title>
        <authorList>
            <person name="Nicholson A.C."/>
            <person name="Gulvik C.A."/>
            <person name="Whitney A.M."/>
            <person name="Humrighouse B.W."/>
            <person name="Bell M."/>
            <person name="Holmes B."/>
            <person name="Steigerwalt A.B."/>
            <person name="Villarma A."/>
            <person name="Sheth M."/>
            <person name="Batra D."/>
            <person name="Pryor J."/>
            <person name="Bernardet J.-F."/>
            <person name="Hugo C."/>
            <person name="Kampfer P."/>
            <person name="Newman J.D."/>
            <person name="McQuiston J.R."/>
        </authorList>
    </citation>
    <scope>NUCLEOTIDE SEQUENCE [LARGE SCALE GENOMIC DNA]</scope>
    <source>
        <strain evidence="5">H4753</strain>
    </source>
</reference>
<evidence type="ECO:0000313" key="4">
    <source>
        <dbReference type="EMBL" id="AZI21049.1"/>
    </source>
</evidence>
<proteinExistence type="inferred from homology"/>
<dbReference type="CDD" id="cd00093">
    <property type="entry name" value="HTH_XRE"/>
    <property type="match status" value="1"/>
</dbReference>
<dbReference type="Gene3D" id="1.10.260.40">
    <property type="entry name" value="lambda repressor-like DNA-binding domains"/>
    <property type="match status" value="1"/>
</dbReference>
<dbReference type="Pfam" id="PF06114">
    <property type="entry name" value="Peptidase_M78"/>
    <property type="match status" value="1"/>
</dbReference>
<dbReference type="Proteomes" id="UP000282297">
    <property type="component" value="Chromosome"/>
</dbReference>
<dbReference type="InterPro" id="IPR018653">
    <property type="entry name" value="ScfR_C"/>
</dbReference>
<dbReference type="PROSITE" id="PS50943">
    <property type="entry name" value="HTH_CROC1"/>
    <property type="match status" value="1"/>
</dbReference>
<protein>
    <submittedName>
        <fullName evidence="4">Helix-turn-helix domain-containing protein</fullName>
    </submittedName>
</protein>
<evidence type="ECO:0000256" key="1">
    <source>
        <dbReference type="ARBA" id="ARBA00007227"/>
    </source>
</evidence>
<dbReference type="InterPro" id="IPR010982">
    <property type="entry name" value="Lambda_DNA-bd_dom_sf"/>
</dbReference>
<feature type="domain" description="HTH cro/C1-type" evidence="3">
    <location>
        <begin position="16"/>
        <end position="70"/>
    </location>
</feature>
<dbReference type="InterPro" id="IPR010359">
    <property type="entry name" value="IrrE_HExxH"/>
</dbReference>
<comment type="similarity">
    <text evidence="1">Belongs to the short-chain fatty acyl-CoA assimilation regulator (ScfR) family.</text>
</comment>
<name>A0A3G8WKC9_9FLAO</name>